<dbReference type="AlphaFoldDB" id="A0A655W8Z4"/>
<dbReference type="EMBL" id="CWQY01000003">
    <property type="protein sequence ID" value="CSC13171.1"/>
    <property type="molecule type" value="Genomic_DNA"/>
</dbReference>
<protein>
    <submittedName>
        <fullName evidence="1">Uncharacterized protein</fullName>
    </submittedName>
</protein>
<reference evidence="1 2" key="1">
    <citation type="submission" date="2015-07" db="EMBL/GenBank/DDBJ databases">
        <authorList>
            <consortium name="Pathogen Informatics"/>
        </authorList>
    </citation>
    <scope>NUCLEOTIDE SEQUENCE [LARGE SCALE GENOMIC DNA]</scope>
    <source>
        <strain evidence="1 2">A316</strain>
    </source>
</reference>
<sequence>MCFMYRLASFQHADIRARNKVIRLKRVDNQPFDLSSLFIERCKNGLHLFCKCRLQGIHFFARDINRQPSVMLLIKRELKCIVVIHYSTSRIIAAPKPPAAQAVFKAKPPPRRFNSRKV</sequence>
<evidence type="ECO:0000313" key="2">
    <source>
        <dbReference type="Proteomes" id="UP000041770"/>
    </source>
</evidence>
<organism evidence="1 2">
    <name type="scientific">Vibrio cholerae</name>
    <dbReference type="NCBI Taxonomy" id="666"/>
    <lineage>
        <taxon>Bacteria</taxon>
        <taxon>Pseudomonadati</taxon>
        <taxon>Pseudomonadota</taxon>
        <taxon>Gammaproteobacteria</taxon>
        <taxon>Vibrionales</taxon>
        <taxon>Vibrionaceae</taxon>
        <taxon>Vibrio</taxon>
    </lineage>
</organism>
<name>A0A655W8Z4_VIBCL</name>
<gene>
    <name evidence="1" type="ORF">ERS013200_00618</name>
</gene>
<accession>A0A655W8Z4</accession>
<dbReference type="Proteomes" id="UP000041770">
    <property type="component" value="Unassembled WGS sequence"/>
</dbReference>
<evidence type="ECO:0000313" key="1">
    <source>
        <dbReference type="EMBL" id="CSC13171.1"/>
    </source>
</evidence>
<proteinExistence type="predicted"/>